<reference evidence="2 3" key="1">
    <citation type="journal article" date="2007" name="Nature">
        <title>Evolution of genes and genomes on the Drosophila phylogeny.</title>
        <authorList>
            <consortium name="Drosophila 12 Genomes Consortium"/>
            <person name="Clark A.G."/>
            <person name="Eisen M.B."/>
            <person name="Smith D.R."/>
            <person name="Bergman C.M."/>
            <person name="Oliver B."/>
            <person name="Markow T.A."/>
            <person name="Kaufman T.C."/>
            <person name="Kellis M."/>
            <person name="Gelbart W."/>
            <person name="Iyer V.N."/>
            <person name="Pollard D.A."/>
            <person name="Sackton T.B."/>
            <person name="Larracuente A.M."/>
            <person name="Singh N.D."/>
            <person name="Abad J.P."/>
            <person name="Abt D.N."/>
            <person name="Adryan B."/>
            <person name="Aguade M."/>
            <person name="Akashi H."/>
            <person name="Anderson W.W."/>
            <person name="Aquadro C.F."/>
            <person name="Ardell D.H."/>
            <person name="Arguello R."/>
            <person name="Artieri C.G."/>
            <person name="Barbash D.A."/>
            <person name="Barker D."/>
            <person name="Barsanti P."/>
            <person name="Batterham P."/>
            <person name="Batzoglou S."/>
            <person name="Begun D."/>
            <person name="Bhutkar A."/>
            <person name="Blanco E."/>
            <person name="Bosak S.A."/>
            <person name="Bradley R.K."/>
            <person name="Brand A.D."/>
            <person name="Brent M.R."/>
            <person name="Brooks A.N."/>
            <person name="Brown R.H."/>
            <person name="Butlin R.K."/>
            <person name="Caggese C."/>
            <person name="Calvi B.R."/>
            <person name="Bernardo de Carvalho A."/>
            <person name="Caspi A."/>
            <person name="Castrezana S."/>
            <person name="Celniker S.E."/>
            <person name="Chang J.L."/>
            <person name="Chapple C."/>
            <person name="Chatterji S."/>
            <person name="Chinwalla A."/>
            <person name="Civetta A."/>
            <person name="Clifton S.W."/>
            <person name="Comeron J.M."/>
            <person name="Costello J.C."/>
            <person name="Coyne J.A."/>
            <person name="Daub J."/>
            <person name="David R.G."/>
            <person name="Delcher A.L."/>
            <person name="Delehaunty K."/>
            <person name="Do C.B."/>
            <person name="Ebling H."/>
            <person name="Edwards K."/>
            <person name="Eickbush T."/>
            <person name="Evans J.D."/>
            <person name="Filipski A."/>
            <person name="Findeiss S."/>
            <person name="Freyhult E."/>
            <person name="Fulton L."/>
            <person name="Fulton R."/>
            <person name="Garcia A.C."/>
            <person name="Gardiner A."/>
            <person name="Garfield D.A."/>
            <person name="Garvin B.E."/>
            <person name="Gibson G."/>
            <person name="Gilbert D."/>
            <person name="Gnerre S."/>
            <person name="Godfrey J."/>
            <person name="Good R."/>
            <person name="Gotea V."/>
            <person name="Gravely B."/>
            <person name="Greenberg A.J."/>
            <person name="Griffiths-Jones S."/>
            <person name="Gross S."/>
            <person name="Guigo R."/>
            <person name="Gustafson E.A."/>
            <person name="Haerty W."/>
            <person name="Hahn M.W."/>
            <person name="Halligan D.L."/>
            <person name="Halpern A.L."/>
            <person name="Halter G.M."/>
            <person name="Han M.V."/>
            <person name="Heger A."/>
            <person name="Hillier L."/>
            <person name="Hinrichs A.S."/>
            <person name="Holmes I."/>
            <person name="Hoskins R.A."/>
            <person name="Hubisz M.J."/>
            <person name="Hultmark D."/>
            <person name="Huntley M.A."/>
            <person name="Jaffe D.B."/>
            <person name="Jagadeeshan S."/>
            <person name="Jeck W.R."/>
            <person name="Johnson J."/>
            <person name="Jones C.D."/>
            <person name="Jordan W.C."/>
            <person name="Karpen G.H."/>
            <person name="Kataoka E."/>
            <person name="Keightley P.D."/>
            <person name="Kheradpour P."/>
            <person name="Kirkness E.F."/>
            <person name="Koerich L.B."/>
            <person name="Kristiansen K."/>
            <person name="Kudrna D."/>
            <person name="Kulathinal R.J."/>
            <person name="Kumar S."/>
            <person name="Kwok R."/>
            <person name="Lander E."/>
            <person name="Langley C.H."/>
            <person name="Lapoint R."/>
            <person name="Lazzaro B.P."/>
            <person name="Lee S.J."/>
            <person name="Levesque L."/>
            <person name="Li R."/>
            <person name="Lin C.F."/>
            <person name="Lin M.F."/>
            <person name="Lindblad-Toh K."/>
            <person name="Llopart A."/>
            <person name="Long M."/>
            <person name="Low L."/>
            <person name="Lozovsky E."/>
            <person name="Lu J."/>
            <person name="Luo M."/>
            <person name="Machado C.A."/>
            <person name="Makalowski W."/>
            <person name="Marzo M."/>
            <person name="Matsuda M."/>
            <person name="Matzkin L."/>
            <person name="McAllister B."/>
            <person name="McBride C.S."/>
            <person name="McKernan B."/>
            <person name="McKernan K."/>
            <person name="Mendez-Lago M."/>
            <person name="Minx P."/>
            <person name="Mollenhauer M.U."/>
            <person name="Montooth K."/>
            <person name="Mount S.M."/>
            <person name="Mu X."/>
            <person name="Myers E."/>
            <person name="Negre B."/>
            <person name="Newfeld S."/>
            <person name="Nielsen R."/>
            <person name="Noor M.A."/>
            <person name="O'Grady P."/>
            <person name="Pachter L."/>
            <person name="Papaceit M."/>
            <person name="Parisi M.J."/>
            <person name="Parisi M."/>
            <person name="Parts L."/>
            <person name="Pedersen J.S."/>
            <person name="Pesole G."/>
            <person name="Phillippy A.M."/>
            <person name="Ponting C.P."/>
            <person name="Pop M."/>
            <person name="Porcelli D."/>
            <person name="Powell J.R."/>
            <person name="Prohaska S."/>
            <person name="Pruitt K."/>
            <person name="Puig M."/>
            <person name="Quesneville H."/>
            <person name="Ram K.R."/>
            <person name="Rand D."/>
            <person name="Rasmussen M.D."/>
            <person name="Reed L.K."/>
            <person name="Reenan R."/>
            <person name="Reily A."/>
            <person name="Remington K.A."/>
            <person name="Rieger T.T."/>
            <person name="Ritchie M.G."/>
            <person name="Robin C."/>
            <person name="Rogers Y.H."/>
            <person name="Rohde C."/>
            <person name="Rozas J."/>
            <person name="Rubenfield M.J."/>
            <person name="Ruiz A."/>
            <person name="Russo S."/>
            <person name="Salzberg S.L."/>
            <person name="Sanchez-Gracia A."/>
            <person name="Saranga D.J."/>
            <person name="Sato H."/>
            <person name="Schaeffer S.W."/>
            <person name="Schatz M.C."/>
            <person name="Schlenke T."/>
            <person name="Schwartz R."/>
            <person name="Segarra C."/>
            <person name="Singh R.S."/>
            <person name="Sirot L."/>
            <person name="Sirota M."/>
            <person name="Sisneros N.B."/>
            <person name="Smith C.D."/>
            <person name="Smith T.F."/>
            <person name="Spieth J."/>
            <person name="Stage D.E."/>
            <person name="Stark A."/>
            <person name="Stephan W."/>
            <person name="Strausberg R.L."/>
            <person name="Strempel S."/>
            <person name="Sturgill D."/>
            <person name="Sutton G."/>
            <person name="Sutton G.G."/>
            <person name="Tao W."/>
            <person name="Teichmann S."/>
            <person name="Tobari Y.N."/>
            <person name="Tomimura Y."/>
            <person name="Tsolas J.M."/>
            <person name="Valente V.L."/>
            <person name="Venter E."/>
            <person name="Venter J.C."/>
            <person name="Vicario S."/>
            <person name="Vieira F.G."/>
            <person name="Vilella A.J."/>
            <person name="Villasante A."/>
            <person name="Walenz B."/>
            <person name="Wang J."/>
            <person name="Wasserman M."/>
            <person name="Watts T."/>
            <person name="Wilson D."/>
            <person name="Wilson R.K."/>
            <person name="Wing R.A."/>
            <person name="Wolfner M.F."/>
            <person name="Wong A."/>
            <person name="Wong G.K."/>
            <person name="Wu C.I."/>
            <person name="Wu G."/>
            <person name="Yamamoto D."/>
            <person name="Yang H.P."/>
            <person name="Yang S.P."/>
            <person name="Yorke J.A."/>
            <person name="Yoshida K."/>
            <person name="Zdobnov E."/>
            <person name="Zhang P."/>
            <person name="Zhang Y."/>
            <person name="Zimin A.V."/>
            <person name="Baldwin J."/>
            <person name="Abdouelleil A."/>
            <person name="Abdulkadir J."/>
            <person name="Abebe A."/>
            <person name="Abera B."/>
            <person name="Abreu J."/>
            <person name="Acer S.C."/>
            <person name="Aftuck L."/>
            <person name="Alexander A."/>
            <person name="An P."/>
            <person name="Anderson E."/>
            <person name="Anderson S."/>
            <person name="Arachi H."/>
            <person name="Azer M."/>
            <person name="Bachantsang P."/>
            <person name="Barry A."/>
            <person name="Bayul T."/>
            <person name="Berlin A."/>
            <person name="Bessette D."/>
            <person name="Bloom T."/>
            <person name="Blye J."/>
            <person name="Boguslavskiy L."/>
            <person name="Bonnet C."/>
            <person name="Boukhgalter B."/>
            <person name="Bourzgui I."/>
            <person name="Brown A."/>
            <person name="Cahill P."/>
            <person name="Channer S."/>
            <person name="Cheshatsang Y."/>
            <person name="Chuda L."/>
            <person name="Citroen M."/>
            <person name="Collymore A."/>
            <person name="Cooke P."/>
            <person name="Costello M."/>
            <person name="D'Aco K."/>
            <person name="Daza R."/>
            <person name="De Haan G."/>
            <person name="DeGray S."/>
            <person name="DeMaso C."/>
            <person name="Dhargay N."/>
            <person name="Dooley K."/>
            <person name="Dooley E."/>
            <person name="Doricent M."/>
            <person name="Dorje P."/>
            <person name="Dorjee K."/>
            <person name="Dupes A."/>
            <person name="Elong R."/>
            <person name="Falk J."/>
            <person name="Farina A."/>
            <person name="Faro S."/>
            <person name="Ferguson D."/>
            <person name="Fisher S."/>
            <person name="Foley C.D."/>
            <person name="Franke A."/>
            <person name="Friedrich D."/>
            <person name="Gadbois L."/>
            <person name="Gearin G."/>
            <person name="Gearin C.R."/>
            <person name="Giannoukos G."/>
            <person name="Goode T."/>
            <person name="Graham J."/>
            <person name="Grandbois E."/>
            <person name="Grewal S."/>
            <person name="Gyaltsen K."/>
            <person name="Hafez N."/>
            <person name="Hagos B."/>
            <person name="Hall J."/>
            <person name="Henson C."/>
            <person name="Hollinger A."/>
            <person name="Honan T."/>
            <person name="Huard M.D."/>
            <person name="Hughes L."/>
            <person name="Hurhula B."/>
            <person name="Husby M.E."/>
            <person name="Kamat A."/>
            <person name="Kanga B."/>
            <person name="Kashin S."/>
            <person name="Khazanovich D."/>
            <person name="Kisner P."/>
            <person name="Lance K."/>
            <person name="Lara M."/>
            <person name="Lee W."/>
            <person name="Lennon N."/>
            <person name="Letendre F."/>
            <person name="LeVine R."/>
            <person name="Lipovsky A."/>
            <person name="Liu X."/>
            <person name="Liu J."/>
            <person name="Liu S."/>
            <person name="Lokyitsang T."/>
            <person name="Lokyitsang Y."/>
            <person name="Lubonja R."/>
            <person name="Lui A."/>
            <person name="MacDonald P."/>
            <person name="Magnisalis V."/>
            <person name="Maru K."/>
            <person name="Matthews C."/>
            <person name="McCusker W."/>
            <person name="McDonough S."/>
            <person name="Mehta T."/>
            <person name="Meldrim J."/>
            <person name="Meneus L."/>
            <person name="Mihai O."/>
            <person name="Mihalev A."/>
            <person name="Mihova T."/>
            <person name="Mittelman R."/>
            <person name="Mlenga V."/>
            <person name="Montmayeur A."/>
            <person name="Mulrain L."/>
            <person name="Navidi A."/>
            <person name="Naylor J."/>
            <person name="Negash T."/>
            <person name="Nguyen T."/>
            <person name="Nguyen N."/>
            <person name="Nicol R."/>
            <person name="Norbu C."/>
            <person name="Norbu N."/>
            <person name="Novod N."/>
            <person name="O'Neill B."/>
            <person name="Osman S."/>
            <person name="Markiewicz E."/>
            <person name="Oyono O.L."/>
            <person name="Patti C."/>
            <person name="Phunkhang P."/>
            <person name="Pierre F."/>
            <person name="Priest M."/>
            <person name="Raghuraman S."/>
            <person name="Rege F."/>
            <person name="Reyes R."/>
            <person name="Rise C."/>
            <person name="Rogov P."/>
            <person name="Ross K."/>
            <person name="Ryan E."/>
            <person name="Settipalli S."/>
            <person name="Shea T."/>
            <person name="Sherpa N."/>
            <person name="Shi L."/>
            <person name="Shih D."/>
            <person name="Sparrow T."/>
            <person name="Spaulding J."/>
            <person name="Stalker J."/>
            <person name="Stange-Thomann N."/>
            <person name="Stavropoulos S."/>
            <person name="Stone C."/>
            <person name="Strader C."/>
            <person name="Tesfaye S."/>
            <person name="Thomson T."/>
            <person name="Thoulutsang Y."/>
            <person name="Thoulutsang D."/>
            <person name="Topham K."/>
            <person name="Topping I."/>
            <person name="Tsamla T."/>
            <person name="Vassiliev H."/>
            <person name="Vo A."/>
            <person name="Wangchuk T."/>
            <person name="Wangdi T."/>
            <person name="Weiand M."/>
            <person name="Wilkinson J."/>
            <person name="Wilson A."/>
            <person name="Yadav S."/>
            <person name="Young G."/>
            <person name="Yu Q."/>
            <person name="Zembek L."/>
            <person name="Zhong D."/>
            <person name="Zimmer A."/>
            <person name="Zwirko Z."/>
            <person name="Jaffe D.B."/>
            <person name="Alvarez P."/>
            <person name="Brockman W."/>
            <person name="Butler J."/>
            <person name="Chin C."/>
            <person name="Gnerre S."/>
            <person name="Grabherr M."/>
            <person name="Kleber M."/>
            <person name="Mauceli E."/>
            <person name="MacCallum I."/>
        </authorList>
    </citation>
    <scope>NUCLEOTIDE SEQUENCE [LARGE SCALE GENOMIC DNA]</scope>
    <source>
        <strain evidence="3">white501</strain>
    </source>
</reference>
<accession>B4NSR4</accession>
<dbReference type="AlphaFoldDB" id="B4NSR4"/>
<dbReference type="Proteomes" id="UP000000304">
    <property type="component" value="Unassembled WGS sequence"/>
</dbReference>
<feature type="compositionally biased region" description="Pro residues" evidence="1">
    <location>
        <begin position="107"/>
        <end position="123"/>
    </location>
</feature>
<sequence length="123" mass="12814">MPTKHSPRRSPRLDASGVPAAATTTAKTTRNLTSSADVAGDHDCASGGHNGKDRTITPSPIPLFPTTPCLRVPACSLTRTTSRPDRDKDVMGQGVSSSGEATLVLGPPDPFDTPDPSPHPYGR</sequence>
<feature type="compositionally biased region" description="Basic residues" evidence="1">
    <location>
        <begin position="1"/>
        <end position="10"/>
    </location>
</feature>
<name>B4NSR4_DROSI</name>
<evidence type="ECO:0000256" key="1">
    <source>
        <dbReference type="SAM" id="MobiDB-lite"/>
    </source>
</evidence>
<feature type="compositionally biased region" description="Low complexity" evidence="1">
    <location>
        <begin position="20"/>
        <end position="29"/>
    </location>
</feature>
<proteinExistence type="predicted"/>
<feature type="region of interest" description="Disordered" evidence="1">
    <location>
        <begin position="77"/>
        <end position="123"/>
    </location>
</feature>
<feature type="compositionally biased region" description="Basic and acidic residues" evidence="1">
    <location>
        <begin position="39"/>
        <end position="55"/>
    </location>
</feature>
<keyword evidence="3" id="KW-1185">Reference proteome</keyword>
<evidence type="ECO:0000313" key="3">
    <source>
        <dbReference type="Proteomes" id="UP000000304"/>
    </source>
</evidence>
<evidence type="ECO:0000313" key="2">
    <source>
        <dbReference type="EMBL" id="EDX15246.1"/>
    </source>
</evidence>
<protein>
    <submittedName>
        <fullName evidence="2">GD17689</fullName>
    </submittedName>
</protein>
<feature type="region of interest" description="Disordered" evidence="1">
    <location>
        <begin position="1"/>
        <end position="64"/>
    </location>
</feature>
<gene>
    <name evidence="2" type="primary">Dsim\GD17689</name>
    <name evidence="2" type="ORF">Dsim_GD17689</name>
</gene>
<organism evidence="2 3">
    <name type="scientific">Drosophila simulans</name>
    <name type="common">Fruit fly</name>
    <dbReference type="NCBI Taxonomy" id="7240"/>
    <lineage>
        <taxon>Eukaryota</taxon>
        <taxon>Metazoa</taxon>
        <taxon>Ecdysozoa</taxon>
        <taxon>Arthropoda</taxon>
        <taxon>Hexapoda</taxon>
        <taxon>Insecta</taxon>
        <taxon>Pterygota</taxon>
        <taxon>Neoptera</taxon>
        <taxon>Endopterygota</taxon>
        <taxon>Diptera</taxon>
        <taxon>Brachycera</taxon>
        <taxon>Muscomorpha</taxon>
        <taxon>Ephydroidea</taxon>
        <taxon>Drosophilidae</taxon>
        <taxon>Drosophila</taxon>
        <taxon>Sophophora</taxon>
    </lineage>
</organism>
<dbReference type="EMBL" id="CH982432">
    <property type="protein sequence ID" value="EDX15246.1"/>
    <property type="molecule type" value="Genomic_DNA"/>
</dbReference>
<dbReference type="HOGENOM" id="CLU_2017637_0_0_1"/>